<evidence type="ECO:0000256" key="4">
    <source>
        <dbReference type="ARBA" id="ARBA00022692"/>
    </source>
</evidence>
<dbReference type="EMBL" id="JAGGLB010000011">
    <property type="protein sequence ID" value="MBP1991977.1"/>
    <property type="molecule type" value="Genomic_DNA"/>
</dbReference>
<accession>A0ABS4IWL0</accession>
<feature type="transmembrane region" description="Helical" evidence="7">
    <location>
        <begin position="74"/>
        <end position="96"/>
    </location>
</feature>
<dbReference type="InterPro" id="IPR003370">
    <property type="entry name" value="Chromate_transpt"/>
</dbReference>
<comment type="caution">
    <text evidence="8">The sequence shown here is derived from an EMBL/GenBank/DDBJ whole genome shotgun (WGS) entry which is preliminary data.</text>
</comment>
<protein>
    <submittedName>
        <fullName evidence="8">Chromate transporter</fullName>
    </submittedName>
</protein>
<dbReference type="PANTHER" id="PTHR43663:SF1">
    <property type="entry name" value="CHROMATE TRANSPORTER"/>
    <property type="match status" value="1"/>
</dbReference>
<keyword evidence="9" id="KW-1185">Reference proteome</keyword>
<dbReference type="Pfam" id="PF02417">
    <property type="entry name" value="Chromate_transp"/>
    <property type="match status" value="1"/>
</dbReference>
<reference evidence="8 9" key="1">
    <citation type="submission" date="2021-03" db="EMBL/GenBank/DDBJ databases">
        <title>Genomic Encyclopedia of Type Strains, Phase IV (KMG-IV): sequencing the most valuable type-strain genomes for metagenomic binning, comparative biology and taxonomic classification.</title>
        <authorList>
            <person name="Goeker M."/>
        </authorList>
    </citation>
    <scope>NUCLEOTIDE SEQUENCE [LARGE SCALE GENOMIC DNA]</scope>
    <source>
        <strain evidence="8 9">DSM 26048</strain>
    </source>
</reference>
<dbReference type="PANTHER" id="PTHR43663">
    <property type="entry name" value="CHROMATE TRANSPORT PROTEIN-RELATED"/>
    <property type="match status" value="1"/>
</dbReference>
<evidence type="ECO:0000256" key="7">
    <source>
        <dbReference type="SAM" id="Phobius"/>
    </source>
</evidence>
<evidence type="ECO:0000256" key="1">
    <source>
        <dbReference type="ARBA" id="ARBA00004651"/>
    </source>
</evidence>
<name>A0ABS4IWL0_9BACL</name>
<evidence type="ECO:0000256" key="3">
    <source>
        <dbReference type="ARBA" id="ARBA00022475"/>
    </source>
</evidence>
<evidence type="ECO:0000256" key="5">
    <source>
        <dbReference type="ARBA" id="ARBA00022989"/>
    </source>
</evidence>
<evidence type="ECO:0000313" key="8">
    <source>
        <dbReference type="EMBL" id="MBP1991977.1"/>
    </source>
</evidence>
<organism evidence="8 9">
    <name type="scientific">Paenibacillus eucommiae</name>
    <dbReference type="NCBI Taxonomy" id="1355755"/>
    <lineage>
        <taxon>Bacteria</taxon>
        <taxon>Bacillati</taxon>
        <taxon>Bacillota</taxon>
        <taxon>Bacilli</taxon>
        <taxon>Bacillales</taxon>
        <taxon>Paenibacillaceae</taxon>
        <taxon>Paenibacillus</taxon>
    </lineage>
</organism>
<keyword evidence="5 7" id="KW-1133">Transmembrane helix</keyword>
<evidence type="ECO:0000256" key="2">
    <source>
        <dbReference type="ARBA" id="ARBA00005262"/>
    </source>
</evidence>
<keyword evidence="3" id="KW-1003">Cell membrane</keyword>
<dbReference type="InterPro" id="IPR052518">
    <property type="entry name" value="CHR_Transporter"/>
</dbReference>
<keyword evidence="4 7" id="KW-0812">Transmembrane</keyword>
<feature type="transmembrane region" description="Helical" evidence="7">
    <location>
        <begin position="136"/>
        <end position="155"/>
    </location>
</feature>
<keyword evidence="6 7" id="KW-0472">Membrane</keyword>
<feature type="transmembrane region" description="Helical" evidence="7">
    <location>
        <begin position="108"/>
        <end position="130"/>
    </location>
</feature>
<comment type="similarity">
    <text evidence="2">Belongs to the chromate ion transporter (CHR) (TC 2.A.51) family.</text>
</comment>
<feature type="transmembrane region" description="Helical" evidence="7">
    <location>
        <begin position="6"/>
        <end position="24"/>
    </location>
</feature>
<gene>
    <name evidence="8" type="ORF">J2Z66_003585</name>
</gene>
<dbReference type="Proteomes" id="UP001519287">
    <property type="component" value="Unassembled WGS sequence"/>
</dbReference>
<sequence length="177" mass="19208">MLGTLFLVFLKMGCISFGGGYTVIPMIERDVRFYGWMTDQEFQRVVSLAGMAPGPIATNSATLIGFDIAGLPGAITATAGMVLPSLVIIIIIVAFLMRFRDHRVVKAFFYGLRPAVTALIIYAAIRFGFISQSGPYLTWSTLMTLLITAGCLYGVLKYKLHPVVVIIASGFAGIILF</sequence>
<evidence type="ECO:0000256" key="6">
    <source>
        <dbReference type="ARBA" id="ARBA00023136"/>
    </source>
</evidence>
<proteinExistence type="inferred from homology"/>
<comment type="subcellular location">
    <subcellularLocation>
        <location evidence="1">Cell membrane</location>
        <topology evidence="1">Multi-pass membrane protein</topology>
    </subcellularLocation>
</comment>
<dbReference type="RefSeq" id="WP_209972696.1">
    <property type="nucleotide sequence ID" value="NZ_JAGGLB010000011.1"/>
</dbReference>
<evidence type="ECO:0000313" key="9">
    <source>
        <dbReference type="Proteomes" id="UP001519287"/>
    </source>
</evidence>